<accession>A0A6G0XXZ5</accession>
<organism evidence="3 4">
    <name type="scientific">Aphanomyces euteiches</name>
    <dbReference type="NCBI Taxonomy" id="100861"/>
    <lineage>
        <taxon>Eukaryota</taxon>
        <taxon>Sar</taxon>
        <taxon>Stramenopiles</taxon>
        <taxon>Oomycota</taxon>
        <taxon>Saprolegniomycetes</taxon>
        <taxon>Saprolegniales</taxon>
        <taxon>Verrucalvaceae</taxon>
        <taxon>Aphanomyces</taxon>
    </lineage>
</organism>
<sequence>MMSQRSGKDEPWTYAEGPPCLDSIVAASSIAPEERATFTVWADETSWHNPARDGKVEVKSVDGSSVARTQRNARRRMFAMLILAALGIAALVLLVLGFSKKSATQSQSTAPPASSSTSLNQPMPTAAVATTTAPPAGILDTPGALIFINKCTTEFDVYYTINMPHDMSEVSQRALNSSTLAMVVPGANWTDYIAADFRLGNSTAATIFAANRNNDNIYYTVSTGSGFNVPILAEPVHALRIGCPAILCTYRGCERNRTLAENCSWVEPLQITFCP</sequence>
<evidence type="ECO:0000256" key="1">
    <source>
        <dbReference type="SAM" id="MobiDB-lite"/>
    </source>
</evidence>
<dbReference type="InterPro" id="IPR037176">
    <property type="entry name" value="Osmotin/thaumatin-like_sf"/>
</dbReference>
<reference evidence="3 4" key="1">
    <citation type="submission" date="2019-07" db="EMBL/GenBank/DDBJ databases">
        <title>Genomics analysis of Aphanomyces spp. identifies a new class of oomycete effector associated with host adaptation.</title>
        <authorList>
            <person name="Gaulin E."/>
        </authorList>
    </citation>
    <scope>NUCLEOTIDE SEQUENCE [LARGE SCALE GENOMIC DNA]</scope>
    <source>
        <strain evidence="3 4">ATCC 201684</strain>
    </source>
</reference>
<feature type="region of interest" description="Disordered" evidence="1">
    <location>
        <begin position="105"/>
        <end position="127"/>
    </location>
</feature>
<dbReference type="AlphaFoldDB" id="A0A6G0XXZ5"/>
<keyword evidence="2" id="KW-0812">Transmembrane</keyword>
<proteinExistence type="predicted"/>
<dbReference type="Proteomes" id="UP000481153">
    <property type="component" value="Unassembled WGS sequence"/>
</dbReference>
<gene>
    <name evidence="3" type="ORF">Ae201684_000371</name>
</gene>
<evidence type="ECO:0000313" key="4">
    <source>
        <dbReference type="Proteomes" id="UP000481153"/>
    </source>
</evidence>
<name>A0A6G0XXZ5_9STRA</name>
<keyword evidence="2" id="KW-1133">Transmembrane helix</keyword>
<keyword evidence="2" id="KW-0472">Membrane</keyword>
<protein>
    <submittedName>
        <fullName evidence="3">Uncharacterized protein</fullName>
    </submittedName>
</protein>
<feature type="transmembrane region" description="Helical" evidence="2">
    <location>
        <begin position="78"/>
        <end position="98"/>
    </location>
</feature>
<dbReference type="EMBL" id="VJMJ01000002">
    <property type="protein sequence ID" value="KAF0745345.1"/>
    <property type="molecule type" value="Genomic_DNA"/>
</dbReference>
<dbReference type="VEuPathDB" id="FungiDB:AeMF1_005265"/>
<dbReference type="SUPFAM" id="SSF49870">
    <property type="entry name" value="Osmotin, thaumatin-like protein"/>
    <property type="match status" value="1"/>
</dbReference>
<evidence type="ECO:0000256" key="2">
    <source>
        <dbReference type="SAM" id="Phobius"/>
    </source>
</evidence>
<evidence type="ECO:0000313" key="3">
    <source>
        <dbReference type="EMBL" id="KAF0745345.1"/>
    </source>
</evidence>
<comment type="caution">
    <text evidence="3">The sequence shown here is derived from an EMBL/GenBank/DDBJ whole genome shotgun (WGS) entry which is preliminary data.</text>
</comment>
<keyword evidence="4" id="KW-1185">Reference proteome</keyword>